<dbReference type="PANTHER" id="PTHR47718">
    <property type="entry name" value="OS01G0519700 PROTEIN"/>
    <property type="match status" value="1"/>
</dbReference>
<feature type="domain" description="MULE transposase" evidence="1">
    <location>
        <begin position="36"/>
        <end position="79"/>
    </location>
</feature>
<proteinExistence type="predicted"/>
<dbReference type="AlphaFoldDB" id="A0AAD4YVM2"/>
<organism evidence="2 3">
    <name type="scientific">Prunus dulcis</name>
    <name type="common">Almond</name>
    <name type="synonym">Amygdalus dulcis</name>
    <dbReference type="NCBI Taxonomy" id="3755"/>
    <lineage>
        <taxon>Eukaryota</taxon>
        <taxon>Viridiplantae</taxon>
        <taxon>Streptophyta</taxon>
        <taxon>Embryophyta</taxon>
        <taxon>Tracheophyta</taxon>
        <taxon>Spermatophyta</taxon>
        <taxon>Magnoliopsida</taxon>
        <taxon>eudicotyledons</taxon>
        <taxon>Gunneridae</taxon>
        <taxon>Pentapetalae</taxon>
        <taxon>rosids</taxon>
        <taxon>fabids</taxon>
        <taxon>Rosales</taxon>
        <taxon>Rosaceae</taxon>
        <taxon>Amygdaloideae</taxon>
        <taxon>Amygdaleae</taxon>
        <taxon>Prunus</taxon>
    </lineage>
</organism>
<evidence type="ECO:0000313" key="2">
    <source>
        <dbReference type="EMBL" id="KAI5323061.1"/>
    </source>
</evidence>
<dbReference type="Proteomes" id="UP001054821">
    <property type="component" value="Chromosome 6"/>
</dbReference>
<evidence type="ECO:0000313" key="3">
    <source>
        <dbReference type="Proteomes" id="UP001054821"/>
    </source>
</evidence>
<dbReference type="InterPro" id="IPR018289">
    <property type="entry name" value="MULE_transposase_dom"/>
</dbReference>
<reference evidence="2 3" key="1">
    <citation type="journal article" date="2022" name="G3 (Bethesda)">
        <title>Whole-genome sequence and methylome profiling of the almond [Prunus dulcis (Mill.) D.A. Webb] cultivar 'Nonpareil'.</title>
        <authorList>
            <person name="D'Amico-Willman K.M."/>
            <person name="Ouma W.Z."/>
            <person name="Meulia T."/>
            <person name="Sideli G.M."/>
            <person name="Gradziel T.M."/>
            <person name="Fresnedo-Ramirez J."/>
        </authorList>
    </citation>
    <scope>NUCLEOTIDE SEQUENCE [LARGE SCALE GENOMIC DNA]</scope>
    <source>
        <strain evidence="2">Clone GOH B32 T37-40</strain>
    </source>
</reference>
<name>A0AAD4YVM2_PRUDU</name>
<keyword evidence="3" id="KW-1185">Reference proteome</keyword>
<dbReference type="Pfam" id="PF10551">
    <property type="entry name" value="MULE"/>
    <property type="match status" value="1"/>
</dbReference>
<protein>
    <recommendedName>
        <fullName evidence="1">MULE transposase domain-containing protein</fullName>
    </recommendedName>
</protein>
<sequence>MQGQDELMVFFGDMVVFDMTFNTNCYEMVFAPLLGEFKKAMPDEPPKIIIIDQDAAMSKAIVVTLPTTFHRYCIWHILNKFMEKPGIEECFSKMCKCIWGMDRKKNLMRNETKSSQTMAERPSVAELNSCFAG</sequence>
<dbReference type="EMBL" id="JAJFAZ020000006">
    <property type="protein sequence ID" value="KAI5323061.1"/>
    <property type="molecule type" value="Genomic_DNA"/>
</dbReference>
<evidence type="ECO:0000259" key="1">
    <source>
        <dbReference type="Pfam" id="PF10551"/>
    </source>
</evidence>
<accession>A0AAD4YVM2</accession>
<gene>
    <name evidence="2" type="ORF">L3X38_032133</name>
</gene>
<comment type="caution">
    <text evidence="2">The sequence shown here is derived from an EMBL/GenBank/DDBJ whole genome shotgun (WGS) entry which is preliminary data.</text>
</comment>